<dbReference type="STRING" id="1121391.SAMN02745206_00495"/>
<evidence type="ECO:0000256" key="1">
    <source>
        <dbReference type="ARBA" id="ARBA00022801"/>
    </source>
</evidence>
<dbReference type="Proteomes" id="UP000184076">
    <property type="component" value="Unassembled WGS sequence"/>
</dbReference>
<dbReference type="InterPro" id="IPR026875">
    <property type="entry name" value="PHydrolase_assoc_dom"/>
</dbReference>
<evidence type="ECO:0000256" key="2">
    <source>
        <dbReference type="HAMAP-Rule" id="MF_01212"/>
    </source>
</evidence>
<dbReference type="NCBIfam" id="TIGR01353">
    <property type="entry name" value="dGTP_triPase"/>
    <property type="match status" value="1"/>
</dbReference>
<keyword evidence="5" id="KW-1185">Reference proteome</keyword>
<dbReference type="InterPro" id="IPR003607">
    <property type="entry name" value="HD/PDEase_dom"/>
</dbReference>
<keyword evidence="1 2" id="KW-0378">Hydrolase</keyword>
<dbReference type="InterPro" id="IPR051094">
    <property type="entry name" value="Diverse_Catalytic_Enzymes"/>
</dbReference>
<dbReference type="EMBL" id="FQVB01000005">
    <property type="protein sequence ID" value="SHE56714.1"/>
    <property type="molecule type" value="Genomic_DNA"/>
</dbReference>
<evidence type="ECO:0000313" key="4">
    <source>
        <dbReference type="EMBL" id="SHE56714.1"/>
    </source>
</evidence>
<dbReference type="SUPFAM" id="SSF109604">
    <property type="entry name" value="HD-domain/PDEase-like"/>
    <property type="match status" value="1"/>
</dbReference>
<dbReference type="Pfam" id="PF01966">
    <property type="entry name" value="HD"/>
    <property type="match status" value="1"/>
</dbReference>
<dbReference type="PANTHER" id="PTHR35795">
    <property type="entry name" value="SLR1885 PROTEIN"/>
    <property type="match status" value="1"/>
</dbReference>
<dbReference type="SMART" id="SM00471">
    <property type="entry name" value="HDc"/>
    <property type="match status" value="1"/>
</dbReference>
<dbReference type="OrthoDB" id="9803619at2"/>
<evidence type="ECO:0000313" key="5">
    <source>
        <dbReference type="Proteomes" id="UP000184076"/>
    </source>
</evidence>
<accession>A0A1M4UJ77</accession>
<dbReference type="PANTHER" id="PTHR35795:SF1">
    <property type="entry name" value="BIS(5'-NUCLEOSYL)-TETRAPHOSPHATASE, SYMMETRICAL"/>
    <property type="match status" value="1"/>
</dbReference>
<dbReference type="Gene3D" id="1.10.3210.10">
    <property type="entry name" value="Hypothetical protein af1432"/>
    <property type="match status" value="1"/>
</dbReference>
<sequence>MLKGENPARSGFESLRDWLEEREFLFLADQAQKSRLSRGRRREDPECPIRTAYQRDRDRIVHSKAFRRLKHKTQVFLAPTGDHYRTRLTHTLEVSQIARTIGRALALNEDLIEAIALGHDLGHTPFGHGGERVLNLIHPGGFRHHEQSLRVVDRLEKDGRGLNLTLEVRDGILKHSKGKHHPVLVDSGKGPITLEGQVVRVADIVAYLNHDLDDAIRAGVLRLDDVPEAIRRGLGVTHAQRIHAMVDDTIRASLACGLGEIRMSPIMLELVDSLRAFLFERVYETDTIRKEFERARKIIEDLYGALLRDADLFRREIGERDAEESRERQVCDHIAGMTDRYALELYKNLFLPRPWMKL</sequence>
<dbReference type="NCBIfam" id="NF002327">
    <property type="entry name" value="PRK01286.1-2"/>
    <property type="match status" value="1"/>
</dbReference>
<dbReference type="GO" id="GO:0016793">
    <property type="term" value="F:triphosphoric monoester hydrolase activity"/>
    <property type="evidence" value="ECO:0007669"/>
    <property type="project" value="InterPro"/>
</dbReference>
<dbReference type="HAMAP" id="MF_01212">
    <property type="entry name" value="dGTPase_type2"/>
    <property type="match status" value="1"/>
</dbReference>
<reference evidence="5" key="1">
    <citation type="submission" date="2016-11" db="EMBL/GenBank/DDBJ databases">
        <authorList>
            <person name="Varghese N."/>
            <person name="Submissions S."/>
        </authorList>
    </citation>
    <scope>NUCLEOTIDE SEQUENCE [LARGE SCALE GENOMIC DNA]</scope>
    <source>
        <strain evidence="5">DSM 9756</strain>
    </source>
</reference>
<dbReference type="PROSITE" id="PS51831">
    <property type="entry name" value="HD"/>
    <property type="match status" value="1"/>
</dbReference>
<protein>
    <recommendedName>
        <fullName evidence="2">Deoxyguanosinetriphosphate triphosphohydrolase-like protein</fullName>
    </recommendedName>
</protein>
<organism evidence="4 5">
    <name type="scientific">Desulfacinum infernum DSM 9756</name>
    <dbReference type="NCBI Taxonomy" id="1121391"/>
    <lineage>
        <taxon>Bacteria</taxon>
        <taxon>Pseudomonadati</taxon>
        <taxon>Thermodesulfobacteriota</taxon>
        <taxon>Syntrophobacteria</taxon>
        <taxon>Syntrophobacterales</taxon>
        <taxon>Syntrophobacteraceae</taxon>
        <taxon>Desulfacinum</taxon>
    </lineage>
</organism>
<gene>
    <name evidence="4" type="ORF">SAMN02745206_00495</name>
</gene>
<proteinExistence type="inferred from homology"/>
<evidence type="ECO:0000259" key="3">
    <source>
        <dbReference type="PROSITE" id="PS51831"/>
    </source>
</evidence>
<dbReference type="InterPro" id="IPR006261">
    <property type="entry name" value="dGTPase"/>
</dbReference>
<dbReference type="RefSeq" id="WP_073036637.1">
    <property type="nucleotide sequence ID" value="NZ_FQVB01000005.1"/>
</dbReference>
<dbReference type="Pfam" id="PF13286">
    <property type="entry name" value="HD_assoc"/>
    <property type="match status" value="1"/>
</dbReference>
<dbReference type="InterPro" id="IPR023023">
    <property type="entry name" value="dNTPase_2"/>
</dbReference>
<dbReference type="InterPro" id="IPR006674">
    <property type="entry name" value="HD_domain"/>
</dbReference>
<name>A0A1M4UJ77_9BACT</name>
<dbReference type="CDD" id="cd00077">
    <property type="entry name" value="HDc"/>
    <property type="match status" value="1"/>
</dbReference>
<feature type="domain" description="HD" evidence="3">
    <location>
        <begin position="87"/>
        <end position="208"/>
    </location>
</feature>
<dbReference type="AlphaFoldDB" id="A0A1M4UJ77"/>
<comment type="similarity">
    <text evidence="2">Belongs to the dGTPase family. Type 2 subfamily.</text>
</comment>